<dbReference type="Proteomes" id="UP001501777">
    <property type="component" value="Unassembled WGS sequence"/>
</dbReference>
<keyword evidence="3" id="KW-1185">Reference proteome</keyword>
<evidence type="ECO:0000313" key="3">
    <source>
        <dbReference type="Proteomes" id="UP001501777"/>
    </source>
</evidence>
<keyword evidence="1" id="KW-0472">Membrane</keyword>
<feature type="transmembrane region" description="Helical" evidence="1">
    <location>
        <begin position="18"/>
        <end position="37"/>
    </location>
</feature>
<dbReference type="PANTHER" id="PTHR48098">
    <property type="entry name" value="ENTEROCHELIN ESTERASE-RELATED"/>
    <property type="match status" value="1"/>
</dbReference>
<keyword evidence="2" id="KW-0378">Hydrolase</keyword>
<protein>
    <submittedName>
        <fullName evidence="2">Alpha/beta hydrolase-fold protein</fullName>
    </submittedName>
</protein>
<organism evidence="2 3">
    <name type="scientific">Streptomyces longisporus</name>
    <dbReference type="NCBI Taxonomy" id="1948"/>
    <lineage>
        <taxon>Bacteria</taxon>
        <taxon>Bacillati</taxon>
        <taxon>Actinomycetota</taxon>
        <taxon>Actinomycetes</taxon>
        <taxon>Kitasatosporales</taxon>
        <taxon>Streptomycetaceae</taxon>
        <taxon>Streptomyces</taxon>
    </lineage>
</organism>
<gene>
    <name evidence="2" type="ORF">GCM10010276_38130</name>
</gene>
<dbReference type="EMBL" id="BAAASG010000008">
    <property type="protein sequence ID" value="GAA2494247.1"/>
    <property type="molecule type" value="Genomic_DNA"/>
</dbReference>
<dbReference type="Pfam" id="PF00756">
    <property type="entry name" value="Esterase"/>
    <property type="match status" value="1"/>
</dbReference>
<name>A0ABN3M3R3_STRLO</name>
<dbReference type="InterPro" id="IPR029058">
    <property type="entry name" value="AB_hydrolase_fold"/>
</dbReference>
<dbReference type="InterPro" id="IPR000801">
    <property type="entry name" value="Esterase-like"/>
</dbReference>
<dbReference type="SUPFAM" id="SSF53474">
    <property type="entry name" value="alpha/beta-Hydrolases"/>
    <property type="match status" value="1"/>
</dbReference>
<keyword evidence="1" id="KW-1133">Transmembrane helix</keyword>
<dbReference type="InterPro" id="IPR050583">
    <property type="entry name" value="Mycobacterial_A85_antigen"/>
</dbReference>
<feature type="transmembrane region" description="Helical" evidence="1">
    <location>
        <begin position="49"/>
        <end position="70"/>
    </location>
</feature>
<comment type="caution">
    <text evidence="2">The sequence shown here is derived from an EMBL/GenBank/DDBJ whole genome shotgun (WGS) entry which is preliminary data.</text>
</comment>
<dbReference type="Gene3D" id="3.40.50.1820">
    <property type="entry name" value="alpha/beta hydrolase"/>
    <property type="match status" value="1"/>
</dbReference>
<evidence type="ECO:0000313" key="2">
    <source>
        <dbReference type="EMBL" id="GAA2494247.1"/>
    </source>
</evidence>
<evidence type="ECO:0000256" key="1">
    <source>
        <dbReference type="SAM" id="Phobius"/>
    </source>
</evidence>
<sequence>MGKVVTGGGCVSLTSTSFFAVLIVATVVMMVGAIALWPKVRGPRAVRWLVHAVMIGLCQLTAISVVATWINNSYGLYASWDDLLGKANTNAVAMPGPPVHRAKFSKSTKGGVLDTYFHGQRSALSGEVLVWTPPQYDEAAYAKKRFPVIMLLHGVPGSPQSWLEHGGMPGAFEDLLKQNKVHPFILVMPVVNPGSVDTDCSDLRNRKVATWMAADVPDLVSHKFRTLPGPRAWGLMGFSTGGFCAAKLPLQFPKVFGAGAALDPDPLTGDESVLPDPTVRRLNSPTYLVRHTKAHVRLFLATSRQDRASPLSYIETFQASARVTPVEVRTLVLPTGGHNYNTWSAEYPAAFGWLNQWLSAPH</sequence>
<proteinExistence type="predicted"/>
<dbReference type="GO" id="GO:0016787">
    <property type="term" value="F:hydrolase activity"/>
    <property type="evidence" value="ECO:0007669"/>
    <property type="project" value="UniProtKB-KW"/>
</dbReference>
<reference evidence="2 3" key="1">
    <citation type="journal article" date="2019" name="Int. J. Syst. Evol. Microbiol.">
        <title>The Global Catalogue of Microorganisms (GCM) 10K type strain sequencing project: providing services to taxonomists for standard genome sequencing and annotation.</title>
        <authorList>
            <consortium name="The Broad Institute Genomics Platform"/>
            <consortium name="The Broad Institute Genome Sequencing Center for Infectious Disease"/>
            <person name="Wu L."/>
            <person name="Ma J."/>
        </authorList>
    </citation>
    <scope>NUCLEOTIDE SEQUENCE [LARGE SCALE GENOMIC DNA]</scope>
    <source>
        <strain evidence="2 3">JCM 4395</strain>
    </source>
</reference>
<accession>A0ABN3M3R3</accession>
<keyword evidence="1" id="KW-0812">Transmembrane</keyword>